<reference evidence="6" key="1">
    <citation type="submission" date="2016-10" db="EMBL/GenBank/DDBJ databases">
        <authorList>
            <person name="Benchimol M."/>
            <person name="Almeida L.G."/>
            <person name="Vasconcelos A.T."/>
            <person name="Perreira-Neves A."/>
            <person name="Rosa I.A."/>
            <person name="Tasca T."/>
            <person name="Bogo M.R."/>
            <person name="de Souza W."/>
        </authorList>
    </citation>
    <scope>NUCLEOTIDE SEQUENCE [LARGE SCALE GENOMIC DNA]</scope>
    <source>
        <strain evidence="6">K</strain>
    </source>
</reference>
<dbReference type="SUPFAM" id="SSF52540">
    <property type="entry name" value="P-loop containing nucleoside triphosphate hydrolases"/>
    <property type="match status" value="1"/>
</dbReference>
<dbReference type="Pfam" id="PF17862">
    <property type="entry name" value="AAA_lid_3"/>
    <property type="match status" value="1"/>
</dbReference>
<evidence type="ECO:0000313" key="6">
    <source>
        <dbReference type="EMBL" id="OHS99601.1"/>
    </source>
</evidence>
<dbReference type="GO" id="GO:0007033">
    <property type="term" value="P:vacuole organization"/>
    <property type="evidence" value="ECO:0007669"/>
    <property type="project" value="TreeGrafter"/>
</dbReference>
<dbReference type="GO" id="GO:0016197">
    <property type="term" value="P:endosomal transport"/>
    <property type="evidence" value="ECO:0007669"/>
    <property type="project" value="TreeGrafter"/>
</dbReference>
<dbReference type="Gene3D" id="1.20.58.80">
    <property type="entry name" value="Phosphotransferase system, lactose/cellobiose-type IIA subunit"/>
    <property type="match status" value="1"/>
</dbReference>
<keyword evidence="7" id="KW-1185">Reference proteome</keyword>
<dbReference type="OrthoDB" id="10251136at2759"/>
<dbReference type="InterPro" id="IPR036181">
    <property type="entry name" value="MIT_dom_sf"/>
</dbReference>
<dbReference type="InterPro" id="IPR003593">
    <property type="entry name" value="AAA+_ATPase"/>
</dbReference>
<dbReference type="FunFam" id="3.40.50.300:FF:000043">
    <property type="entry name" value="Vacuolar protein sorting-associated protein 4"/>
    <property type="match status" value="1"/>
</dbReference>
<feature type="region of interest" description="Disordered" evidence="4">
    <location>
        <begin position="113"/>
        <end position="202"/>
    </location>
</feature>
<evidence type="ECO:0000256" key="3">
    <source>
        <dbReference type="ARBA" id="ARBA00022840"/>
    </source>
</evidence>
<dbReference type="VEuPathDB" id="TrichDB:TRFO_33887"/>
<dbReference type="InterPro" id="IPR027417">
    <property type="entry name" value="P-loop_NTPase"/>
</dbReference>
<feature type="compositionally biased region" description="Polar residues" evidence="4">
    <location>
        <begin position="121"/>
        <end position="131"/>
    </location>
</feature>
<feature type="compositionally biased region" description="Low complexity" evidence="4">
    <location>
        <begin position="189"/>
        <end position="198"/>
    </location>
</feature>
<accession>A0A1J4JLP0</accession>
<name>A0A1J4JLP0_9EUKA</name>
<evidence type="ECO:0000313" key="7">
    <source>
        <dbReference type="Proteomes" id="UP000179807"/>
    </source>
</evidence>
<dbReference type="PANTHER" id="PTHR23074:SF83">
    <property type="entry name" value="VACUOLAR PROTEIN SORTING-ASSOCIATED PROTEIN 4A"/>
    <property type="match status" value="1"/>
</dbReference>
<dbReference type="InterPro" id="IPR015415">
    <property type="entry name" value="Spast_Vps4_C"/>
</dbReference>
<evidence type="ECO:0000256" key="2">
    <source>
        <dbReference type="ARBA" id="ARBA00022741"/>
    </source>
</evidence>
<dbReference type="Gene3D" id="1.10.8.60">
    <property type="match status" value="1"/>
</dbReference>
<dbReference type="Pfam" id="PF04212">
    <property type="entry name" value="MIT"/>
    <property type="match status" value="1"/>
</dbReference>
<comment type="subcellular location">
    <subcellularLocation>
        <location evidence="1">Membrane</location>
    </subcellularLocation>
</comment>
<dbReference type="SUPFAM" id="SSF116846">
    <property type="entry name" value="MIT domain"/>
    <property type="match status" value="1"/>
</dbReference>
<keyword evidence="2" id="KW-0547">Nucleotide-binding</keyword>
<comment type="caution">
    <text evidence="6">The sequence shown here is derived from an EMBL/GenBank/DDBJ whole genome shotgun (WGS) entry which is preliminary data.</text>
</comment>
<evidence type="ECO:0000259" key="5">
    <source>
        <dbReference type="SMART" id="SM00382"/>
    </source>
</evidence>
<sequence>MKCELTKFCHSLKFSINFKQMLNSKPSNISVGIDVPRKILNQAIECINFAVEEEKKQQYSQALFYYNDAVAKCQSIGSNRKRPDLKDLYENLISKTTARISQLEQAGYRPEQPFVEEPAPHQNQKHVQSQPHFAPKPTNVQNNPPNLYPQVNSGSSQNSTNNHSDNRHQSHKPKRNSQAPKSVPVQRPNNNTNNSNSNDLDTSAISNGILAERPNIKFSDVAGLEGAKQALNEAVIMPIRVPHLFDQATQPWRGILLYGPPGTGKSFLAKAVAGEADDYTFLTVSTADLTSKWVGESEKLIKKLFETARENRPAVIFLDEIDSLVSERGEGESESGRRIKTEFLVQMDGVGVDNQGVLVVAATNLPWALDQAMRRRFEKRIYVPLPDKPARKALLKNKLKDGLHCISEKAIERIVNLTEGYSGADLGILVRDAMMQPIREVQSARYFKRGKAYGKDGKQHDGLWIPCKHDDPDAVKAKWSDLNPDEIGKLPANGKHFAASFNNLKPSVSKKDILKYEEWTKMYGEEGV</sequence>
<dbReference type="GO" id="GO:0016887">
    <property type="term" value="F:ATP hydrolysis activity"/>
    <property type="evidence" value="ECO:0007669"/>
    <property type="project" value="InterPro"/>
</dbReference>
<dbReference type="GO" id="GO:0005524">
    <property type="term" value="F:ATP binding"/>
    <property type="evidence" value="ECO:0007669"/>
    <property type="project" value="UniProtKB-KW"/>
</dbReference>
<dbReference type="InterPro" id="IPR050304">
    <property type="entry name" value="MT-severing_AAA_ATPase"/>
</dbReference>
<organism evidence="6 7">
    <name type="scientific">Tritrichomonas foetus</name>
    <dbReference type="NCBI Taxonomy" id="1144522"/>
    <lineage>
        <taxon>Eukaryota</taxon>
        <taxon>Metamonada</taxon>
        <taxon>Parabasalia</taxon>
        <taxon>Tritrichomonadida</taxon>
        <taxon>Tritrichomonadidae</taxon>
        <taxon>Tritrichomonas</taxon>
    </lineage>
</organism>
<dbReference type="InterPro" id="IPR007330">
    <property type="entry name" value="MIT_dom"/>
</dbReference>
<dbReference type="GO" id="GO:0016020">
    <property type="term" value="C:membrane"/>
    <property type="evidence" value="ECO:0007669"/>
    <property type="project" value="UniProtKB-SubCell"/>
</dbReference>
<dbReference type="GeneID" id="94844047"/>
<evidence type="ECO:0000256" key="4">
    <source>
        <dbReference type="SAM" id="MobiDB-lite"/>
    </source>
</evidence>
<proteinExistence type="predicted"/>
<protein>
    <submittedName>
        <fullName evidence="6">Vacuolar protein sorting-associated protein 4</fullName>
    </submittedName>
</protein>
<feature type="domain" description="AAA+ ATPase" evidence="5">
    <location>
        <begin position="251"/>
        <end position="387"/>
    </location>
</feature>
<dbReference type="RefSeq" id="XP_068352738.1">
    <property type="nucleotide sequence ID" value="XM_068509343.1"/>
</dbReference>
<dbReference type="InterPro" id="IPR041569">
    <property type="entry name" value="AAA_lid_3"/>
</dbReference>
<evidence type="ECO:0000256" key="1">
    <source>
        <dbReference type="ARBA" id="ARBA00004370"/>
    </source>
</evidence>
<dbReference type="InterPro" id="IPR003959">
    <property type="entry name" value="ATPase_AAA_core"/>
</dbReference>
<dbReference type="EMBL" id="MLAK01000996">
    <property type="protein sequence ID" value="OHS99601.1"/>
    <property type="molecule type" value="Genomic_DNA"/>
</dbReference>
<dbReference type="AlphaFoldDB" id="A0A1J4JLP0"/>
<dbReference type="Gene3D" id="3.40.50.300">
    <property type="entry name" value="P-loop containing nucleotide triphosphate hydrolases"/>
    <property type="match status" value="1"/>
</dbReference>
<dbReference type="SMART" id="SM00382">
    <property type="entry name" value="AAA"/>
    <property type="match status" value="1"/>
</dbReference>
<keyword evidence="3" id="KW-0067">ATP-binding</keyword>
<gene>
    <name evidence="6" type="primary">VPS4</name>
    <name evidence="6" type="ORF">TRFO_33887</name>
</gene>
<dbReference type="Proteomes" id="UP000179807">
    <property type="component" value="Unassembled WGS sequence"/>
</dbReference>
<dbReference type="Pfam" id="PF09336">
    <property type="entry name" value="Vps4_C"/>
    <property type="match status" value="1"/>
</dbReference>
<feature type="compositionally biased region" description="Polar residues" evidence="4">
    <location>
        <begin position="138"/>
        <end position="163"/>
    </location>
</feature>
<dbReference type="Pfam" id="PF00004">
    <property type="entry name" value="AAA"/>
    <property type="match status" value="1"/>
</dbReference>
<dbReference type="PANTHER" id="PTHR23074">
    <property type="entry name" value="AAA DOMAIN-CONTAINING"/>
    <property type="match status" value="1"/>
</dbReference>